<feature type="region of interest" description="Disordered" evidence="1">
    <location>
        <begin position="152"/>
        <end position="172"/>
    </location>
</feature>
<feature type="region of interest" description="Disordered" evidence="1">
    <location>
        <begin position="279"/>
        <end position="300"/>
    </location>
</feature>
<evidence type="ECO:0000256" key="1">
    <source>
        <dbReference type="SAM" id="MobiDB-lite"/>
    </source>
</evidence>
<reference evidence="2 3" key="1">
    <citation type="submission" date="2020-04" db="EMBL/GenBank/DDBJ databases">
        <title>Perkinsus chesapeaki whole genome sequence.</title>
        <authorList>
            <person name="Bogema D.R."/>
        </authorList>
    </citation>
    <scope>NUCLEOTIDE SEQUENCE [LARGE SCALE GENOMIC DNA]</scope>
    <source>
        <strain evidence="2">ATCC PRA-425</strain>
    </source>
</reference>
<proteinExistence type="predicted"/>
<comment type="caution">
    <text evidence="2">The sequence shown here is derived from an EMBL/GenBank/DDBJ whole genome shotgun (WGS) entry which is preliminary data.</text>
</comment>
<accession>A0A7J6M6Y2</accession>
<dbReference type="OrthoDB" id="10345576at2759"/>
<organism evidence="2 3">
    <name type="scientific">Perkinsus chesapeaki</name>
    <name type="common">Clam parasite</name>
    <name type="synonym">Perkinsus andrewsi</name>
    <dbReference type="NCBI Taxonomy" id="330153"/>
    <lineage>
        <taxon>Eukaryota</taxon>
        <taxon>Sar</taxon>
        <taxon>Alveolata</taxon>
        <taxon>Perkinsozoa</taxon>
        <taxon>Perkinsea</taxon>
        <taxon>Perkinsida</taxon>
        <taxon>Perkinsidae</taxon>
        <taxon>Perkinsus</taxon>
    </lineage>
</organism>
<evidence type="ECO:0000313" key="2">
    <source>
        <dbReference type="EMBL" id="KAF4667166.1"/>
    </source>
</evidence>
<gene>
    <name evidence="2" type="ORF">FOL47_003700</name>
</gene>
<name>A0A7J6M6Y2_PERCH</name>
<evidence type="ECO:0000313" key="3">
    <source>
        <dbReference type="Proteomes" id="UP000591131"/>
    </source>
</evidence>
<feature type="compositionally biased region" description="Polar residues" evidence="1">
    <location>
        <begin position="153"/>
        <end position="165"/>
    </location>
</feature>
<protein>
    <submittedName>
        <fullName evidence="2">Uncharacterized protein</fullName>
    </submittedName>
</protein>
<dbReference type="AlphaFoldDB" id="A0A7J6M6Y2"/>
<sequence>MENMLFTTHGDNEPYTLATGAIECDDGIWYKRKGNEGVYATINGKHSNITDDPLLRYNIKIPQAWSTAEMKRMHDLDWPLSFKYVGNDNTSTQNYDQEDTGNLRTYQGKVKRMCLSAVTPLYKKLGSIYDSSRTGYEELELARLLARHRLTVNPKQQQSPRQATKGSRWAIDDNSIKNSPRVVLPHLLSRRVMNHKKTAQRCDALSSSSCEPLDSSRIRYDRLLGVADNSIQVEGFLPQLVPKARRYAMTSKSRTTPRRSTTDKRRMHLEKVRRVYLQTYGEEEPEEMSSSSSKSITDNNELNDPLVAWSDGLDINKLLESPQLSMAPIG</sequence>
<dbReference type="Proteomes" id="UP000591131">
    <property type="component" value="Unassembled WGS sequence"/>
</dbReference>
<keyword evidence="3" id="KW-1185">Reference proteome</keyword>
<dbReference type="EMBL" id="JAAPAO010000217">
    <property type="protein sequence ID" value="KAF4667166.1"/>
    <property type="molecule type" value="Genomic_DNA"/>
</dbReference>